<protein>
    <submittedName>
        <fullName evidence="1">Uncharacterized protein</fullName>
    </submittedName>
</protein>
<evidence type="ECO:0000313" key="1">
    <source>
        <dbReference type="EMBL" id="MFC7347308.1"/>
    </source>
</evidence>
<evidence type="ECO:0000313" key="2">
    <source>
        <dbReference type="Proteomes" id="UP001596550"/>
    </source>
</evidence>
<accession>A0ABW2M1C5</accession>
<proteinExistence type="predicted"/>
<organism evidence="1 2">
    <name type="scientific">Chryseobacterium zhengzhouense</name>
    <dbReference type="NCBI Taxonomy" id="1636086"/>
    <lineage>
        <taxon>Bacteria</taxon>
        <taxon>Pseudomonadati</taxon>
        <taxon>Bacteroidota</taxon>
        <taxon>Flavobacteriia</taxon>
        <taxon>Flavobacteriales</taxon>
        <taxon>Weeksellaceae</taxon>
        <taxon>Chryseobacterium group</taxon>
        <taxon>Chryseobacterium</taxon>
    </lineage>
</organism>
<dbReference type="Proteomes" id="UP001596550">
    <property type="component" value="Unassembled WGS sequence"/>
</dbReference>
<name>A0ABW2M1C5_9FLAO</name>
<reference evidence="2" key="1">
    <citation type="journal article" date="2019" name="Int. J. Syst. Evol. Microbiol.">
        <title>The Global Catalogue of Microorganisms (GCM) 10K type strain sequencing project: providing services to taxonomists for standard genome sequencing and annotation.</title>
        <authorList>
            <consortium name="The Broad Institute Genomics Platform"/>
            <consortium name="The Broad Institute Genome Sequencing Center for Infectious Disease"/>
            <person name="Wu L."/>
            <person name="Ma J."/>
        </authorList>
    </citation>
    <scope>NUCLEOTIDE SEQUENCE [LARGE SCALE GENOMIC DNA]</scope>
    <source>
        <strain evidence="2">CCUG 54781</strain>
    </source>
</reference>
<gene>
    <name evidence="1" type="ORF">ACFQO9_11325</name>
</gene>
<keyword evidence="2" id="KW-1185">Reference proteome</keyword>
<comment type="caution">
    <text evidence="1">The sequence shown here is derived from an EMBL/GenBank/DDBJ whole genome shotgun (WGS) entry which is preliminary data.</text>
</comment>
<dbReference type="RefSeq" id="WP_378178589.1">
    <property type="nucleotide sequence ID" value="NZ_JBHTCR010000004.1"/>
</dbReference>
<sequence>MAKQPQTSNTPEESKNDVKAIEVSEFKDTPVMKKSSVILKRGEILIAELDDKGNEVNEFVSNQKTFDDFYSKNSKFKIKKK</sequence>
<dbReference type="EMBL" id="JBHTCR010000004">
    <property type="protein sequence ID" value="MFC7347308.1"/>
    <property type="molecule type" value="Genomic_DNA"/>
</dbReference>